<accession>A0A327YUQ3</accession>
<organism evidence="1 2">
    <name type="scientific">Flavobacterium aquaticum</name>
    <dbReference type="NCBI Taxonomy" id="1236486"/>
    <lineage>
        <taxon>Bacteria</taxon>
        <taxon>Pseudomonadati</taxon>
        <taxon>Bacteroidota</taxon>
        <taxon>Flavobacteriia</taxon>
        <taxon>Flavobacteriales</taxon>
        <taxon>Flavobacteriaceae</taxon>
        <taxon>Flavobacterium</taxon>
    </lineage>
</organism>
<dbReference type="Proteomes" id="UP000249620">
    <property type="component" value="Unassembled WGS sequence"/>
</dbReference>
<reference evidence="1 2" key="1">
    <citation type="submission" date="2018-06" db="EMBL/GenBank/DDBJ databases">
        <title>Genomic Encyclopedia of Type Strains, Phase III (KMG-III): the genomes of soil and plant-associated and newly described type strains.</title>
        <authorList>
            <person name="Whitman W."/>
        </authorList>
    </citation>
    <scope>NUCLEOTIDE SEQUENCE [LARGE SCALE GENOMIC DNA]</scope>
    <source>
        <strain evidence="1 2">CGMCC 1.12398</strain>
    </source>
</reference>
<protein>
    <submittedName>
        <fullName evidence="1">Uncharacterized protein</fullName>
    </submittedName>
</protein>
<dbReference type="EMBL" id="QLMI01000005">
    <property type="protein sequence ID" value="RAK21749.1"/>
    <property type="molecule type" value="Genomic_DNA"/>
</dbReference>
<evidence type="ECO:0000313" key="1">
    <source>
        <dbReference type="EMBL" id="RAK21749.1"/>
    </source>
</evidence>
<dbReference type="RefSeq" id="WP_111567189.1">
    <property type="nucleotide sequence ID" value="NZ_QLMI01000005.1"/>
</dbReference>
<sequence length="187" mass="22074">MNLLLEQLEKSKQNKELLNFTVYNDDSKFWCGYVVDYSEDFVAIQHFTKFGKKDGIIVHPIERFERIDFNDDYVKAMECVIDYSDEIYKPNPINFVFLQEESYYESVLKQLKGNKNVITSFEISNDEYYSGYILEVSETDFIINCVGKNGEDLGMSIFKIEDITSVQLDDVDNRRRNILFKWLKAKL</sequence>
<evidence type="ECO:0000313" key="2">
    <source>
        <dbReference type="Proteomes" id="UP000249620"/>
    </source>
</evidence>
<dbReference type="AlphaFoldDB" id="A0A327YUQ3"/>
<comment type="caution">
    <text evidence="1">The sequence shown here is derived from an EMBL/GenBank/DDBJ whole genome shotgun (WGS) entry which is preliminary data.</text>
</comment>
<gene>
    <name evidence="1" type="ORF">B0I03_105182</name>
</gene>
<dbReference type="OrthoDB" id="1337782at2"/>
<keyword evidence="2" id="KW-1185">Reference proteome</keyword>
<name>A0A327YUQ3_9FLAO</name>
<proteinExistence type="predicted"/>